<evidence type="ECO:0000256" key="2">
    <source>
        <dbReference type="ARBA" id="ARBA00006555"/>
    </source>
</evidence>
<evidence type="ECO:0000256" key="3">
    <source>
        <dbReference type="ARBA" id="ARBA00022448"/>
    </source>
</evidence>
<dbReference type="InterPro" id="IPR037682">
    <property type="entry name" value="TonB_C"/>
</dbReference>
<proteinExistence type="inferred from homology"/>
<evidence type="ECO:0000256" key="5">
    <source>
        <dbReference type="ARBA" id="ARBA00022519"/>
    </source>
</evidence>
<feature type="compositionally biased region" description="Low complexity" evidence="10">
    <location>
        <begin position="51"/>
        <end position="60"/>
    </location>
</feature>
<evidence type="ECO:0000256" key="6">
    <source>
        <dbReference type="ARBA" id="ARBA00022692"/>
    </source>
</evidence>
<comment type="caution">
    <text evidence="12">The sequence shown here is derived from an EMBL/GenBank/DDBJ whole genome shotgun (WGS) entry which is preliminary data.</text>
</comment>
<dbReference type="EMBL" id="JAUSRD010000006">
    <property type="protein sequence ID" value="MDP9893722.1"/>
    <property type="molecule type" value="Genomic_DNA"/>
</dbReference>
<dbReference type="PANTHER" id="PTHR33446:SF2">
    <property type="entry name" value="PROTEIN TONB"/>
    <property type="match status" value="1"/>
</dbReference>
<dbReference type="PANTHER" id="PTHR33446">
    <property type="entry name" value="PROTEIN TONB-RELATED"/>
    <property type="match status" value="1"/>
</dbReference>
<gene>
    <name evidence="12" type="ORF">J2W31_002837</name>
</gene>
<name>A0AAW8CTY8_9BURK</name>
<comment type="subcellular location">
    <subcellularLocation>
        <location evidence="1">Cell inner membrane</location>
        <topology evidence="1">Single-pass membrane protein</topology>
        <orientation evidence="1">Periplasmic side</orientation>
    </subcellularLocation>
</comment>
<evidence type="ECO:0000256" key="1">
    <source>
        <dbReference type="ARBA" id="ARBA00004383"/>
    </source>
</evidence>
<evidence type="ECO:0000256" key="9">
    <source>
        <dbReference type="ARBA" id="ARBA00023136"/>
    </source>
</evidence>
<protein>
    <submittedName>
        <fullName evidence="12">Protein TonB</fullName>
    </submittedName>
</protein>
<evidence type="ECO:0000256" key="4">
    <source>
        <dbReference type="ARBA" id="ARBA00022475"/>
    </source>
</evidence>
<dbReference type="GO" id="GO:0015031">
    <property type="term" value="P:protein transport"/>
    <property type="evidence" value="ECO:0007669"/>
    <property type="project" value="UniProtKB-KW"/>
</dbReference>
<keyword evidence="4" id="KW-1003">Cell membrane</keyword>
<feature type="compositionally biased region" description="Pro residues" evidence="10">
    <location>
        <begin position="33"/>
        <end position="47"/>
    </location>
</feature>
<keyword evidence="6" id="KW-0812">Transmembrane</keyword>
<dbReference type="InterPro" id="IPR051045">
    <property type="entry name" value="TonB-dependent_transducer"/>
</dbReference>
<keyword evidence="5" id="KW-0997">Cell inner membrane</keyword>
<comment type="similarity">
    <text evidence="2">Belongs to the TonB family.</text>
</comment>
<dbReference type="PROSITE" id="PS51257">
    <property type="entry name" value="PROKAR_LIPOPROTEIN"/>
    <property type="match status" value="1"/>
</dbReference>
<evidence type="ECO:0000256" key="10">
    <source>
        <dbReference type="SAM" id="MobiDB-lite"/>
    </source>
</evidence>
<evidence type="ECO:0000313" key="13">
    <source>
        <dbReference type="Proteomes" id="UP001242045"/>
    </source>
</evidence>
<dbReference type="PROSITE" id="PS52015">
    <property type="entry name" value="TONB_CTD"/>
    <property type="match status" value="1"/>
</dbReference>
<keyword evidence="9" id="KW-0472">Membrane</keyword>
<dbReference type="RefSeq" id="WP_307685140.1">
    <property type="nucleotide sequence ID" value="NZ_JAUSRD010000006.1"/>
</dbReference>
<organism evidence="12 13">
    <name type="scientific">Variovorax boronicumulans</name>
    <dbReference type="NCBI Taxonomy" id="436515"/>
    <lineage>
        <taxon>Bacteria</taxon>
        <taxon>Pseudomonadati</taxon>
        <taxon>Pseudomonadota</taxon>
        <taxon>Betaproteobacteria</taxon>
        <taxon>Burkholderiales</taxon>
        <taxon>Comamonadaceae</taxon>
        <taxon>Variovorax</taxon>
    </lineage>
</organism>
<dbReference type="InterPro" id="IPR006260">
    <property type="entry name" value="TonB/TolA_C"/>
</dbReference>
<evidence type="ECO:0000313" key="12">
    <source>
        <dbReference type="EMBL" id="MDP9893722.1"/>
    </source>
</evidence>
<sequence length="153" mass="16463">MKLAFLWGGVGLCVALAGCTVPPRDVVEIAQPVPAPSPDAAPEPPPMVISAPPTAATRPEAPAIEKDPVIRQRRLPDYPTALANEGVEGQVIAVFYVGEAGVPEDVRIERSPHPLLSKAVTDALKGWRFDPARSADGRPVRTRMRLPFRFQAE</sequence>
<keyword evidence="8" id="KW-1133">Transmembrane helix</keyword>
<reference evidence="12" key="1">
    <citation type="submission" date="2023-07" db="EMBL/GenBank/DDBJ databases">
        <title>Sorghum-associated microbial communities from plants grown in Nebraska, USA.</title>
        <authorList>
            <person name="Schachtman D."/>
        </authorList>
    </citation>
    <scope>NUCLEOTIDE SEQUENCE</scope>
    <source>
        <strain evidence="12">DS3754</strain>
    </source>
</reference>
<dbReference type="AlphaFoldDB" id="A0AAW8CTY8"/>
<dbReference type="Pfam" id="PF03544">
    <property type="entry name" value="TonB_C"/>
    <property type="match status" value="1"/>
</dbReference>
<dbReference type="NCBIfam" id="TIGR01352">
    <property type="entry name" value="tonB_Cterm"/>
    <property type="match status" value="1"/>
</dbReference>
<keyword evidence="3" id="KW-0813">Transport</keyword>
<feature type="region of interest" description="Disordered" evidence="10">
    <location>
        <begin position="32"/>
        <end position="60"/>
    </location>
</feature>
<evidence type="ECO:0000256" key="8">
    <source>
        <dbReference type="ARBA" id="ARBA00022989"/>
    </source>
</evidence>
<dbReference type="SUPFAM" id="SSF74653">
    <property type="entry name" value="TolA/TonB C-terminal domain"/>
    <property type="match status" value="1"/>
</dbReference>
<dbReference type="Proteomes" id="UP001242045">
    <property type="component" value="Unassembled WGS sequence"/>
</dbReference>
<dbReference type="GO" id="GO:0005886">
    <property type="term" value="C:plasma membrane"/>
    <property type="evidence" value="ECO:0007669"/>
    <property type="project" value="UniProtKB-SubCell"/>
</dbReference>
<dbReference type="GO" id="GO:0055085">
    <property type="term" value="P:transmembrane transport"/>
    <property type="evidence" value="ECO:0007669"/>
    <property type="project" value="InterPro"/>
</dbReference>
<keyword evidence="7" id="KW-0653">Protein transport</keyword>
<evidence type="ECO:0000259" key="11">
    <source>
        <dbReference type="PROSITE" id="PS52015"/>
    </source>
</evidence>
<dbReference type="Gene3D" id="3.30.1150.10">
    <property type="match status" value="1"/>
</dbReference>
<feature type="domain" description="TonB C-terminal" evidence="11">
    <location>
        <begin position="63"/>
        <end position="153"/>
    </location>
</feature>
<accession>A0AAW8CTY8</accession>
<evidence type="ECO:0000256" key="7">
    <source>
        <dbReference type="ARBA" id="ARBA00022927"/>
    </source>
</evidence>